<evidence type="ECO:0000256" key="1">
    <source>
        <dbReference type="ARBA" id="ARBA00004953"/>
    </source>
</evidence>
<dbReference type="Proteomes" id="UP000571854">
    <property type="component" value="Unassembled WGS sequence"/>
</dbReference>
<keyword evidence="5" id="KW-0949">S-adenosyl-L-methionine</keyword>
<dbReference type="AlphaFoldDB" id="A0A7J9NNS2"/>
<evidence type="ECO:0000256" key="5">
    <source>
        <dbReference type="ARBA" id="ARBA00022691"/>
    </source>
</evidence>
<evidence type="ECO:0000259" key="6">
    <source>
        <dbReference type="Pfam" id="PF00590"/>
    </source>
</evidence>
<dbReference type="RefSeq" id="WP_309500960.1">
    <property type="nucleotide sequence ID" value="NZ_JACDUJ010000001.1"/>
</dbReference>
<dbReference type="NCBIfam" id="NF004462">
    <property type="entry name" value="PRK05787.2-5"/>
    <property type="match status" value="1"/>
</dbReference>
<evidence type="ECO:0000256" key="4">
    <source>
        <dbReference type="ARBA" id="ARBA00022679"/>
    </source>
</evidence>
<keyword evidence="3 7" id="KW-0489">Methyltransferase</keyword>
<gene>
    <name evidence="7" type="ORF">HNP88_001308</name>
</gene>
<evidence type="ECO:0000313" key="8">
    <source>
        <dbReference type="Proteomes" id="UP000571854"/>
    </source>
</evidence>
<comment type="pathway">
    <text evidence="1">Cofactor biosynthesis; adenosylcobalamin biosynthesis.</text>
</comment>
<feature type="domain" description="Tetrapyrrole methylase" evidence="6">
    <location>
        <begin position="1"/>
        <end position="194"/>
    </location>
</feature>
<dbReference type="PANTHER" id="PTHR43182:SF1">
    <property type="entry name" value="COBALT-PRECORRIN-7 C(5)-METHYLTRANSFERASE"/>
    <property type="match status" value="1"/>
</dbReference>
<keyword evidence="4 7" id="KW-0808">Transferase</keyword>
<dbReference type="InterPro" id="IPR014777">
    <property type="entry name" value="4pyrrole_Mease_sub1"/>
</dbReference>
<keyword evidence="2" id="KW-0169">Cobalamin biosynthesis</keyword>
<dbReference type="InterPro" id="IPR014776">
    <property type="entry name" value="4pyrrole_Mease_sub2"/>
</dbReference>
<reference evidence="7 8" key="1">
    <citation type="submission" date="2020-07" db="EMBL/GenBank/DDBJ databases">
        <title>Genomic Encyclopedia of Type Strains, Phase IV (KMG-V): Genome sequencing to study the core and pangenomes of soil and plant-associated prokaryotes.</title>
        <authorList>
            <person name="Whitman W."/>
        </authorList>
    </citation>
    <scope>NUCLEOTIDE SEQUENCE [LARGE SCALE GENOMIC DNA]</scope>
    <source>
        <strain evidence="7 8">A5</strain>
    </source>
</reference>
<dbReference type="InterPro" id="IPR050714">
    <property type="entry name" value="Cobalamin_biosynth_MTase"/>
</dbReference>
<dbReference type="GO" id="GO:0032259">
    <property type="term" value="P:methylation"/>
    <property type="evidence" value="ECO:0007669"/>
    <property type="project" value="UniProtKB-KW"/>
</dbReference>
<dbReference type="Pfam" id="PF00590">
    <property type="entry name" value="TP_methylase"/>
    <property type="match status" value="1"/>
</dbReference>
<dbReference type="PANTHER" id="PTHR43182">
    <property type="entry name" value="COBALT-PRECORRIN-6B C(15)-METHYLTRANSFERASE (DECARBOXYLATING)"/>
    <property type="match status" value="1"/>
</dbReference>
<dbReference type="InterPro" id="IPR035996">
    <property type="entry name" value="4pyrrol_Methylase_sf"/>
</dbReference>
<sequence length="208" mass="23690">MIYIVGIGPGSRDYVTKKAFDTVETSDFVLGSKRSLEIFEINGEKIELSVNLKNELYEFLKNYKNSDSKKKVSILSTGDPCFSGLLKTILSFDFVKKEDFEVFPGISSVQMAASKAKISWEDYNILTLHGKEENLKKLLNYVKNGEKVIFLPNNLKNDLKFLIENGISDEKEITVLENLSYSNERIITDKISNLLENDYSYLLVCIIN</sequence>
<protein>
    <submittedName>
        <fullName evidence="7">Cobalt-precorrin-7 (C5)-methyltransferase</fullName>
        <ecNumber evidence="7">2.1.1.289</ecNumber>
    </submittedName>
</protein>
<evidence type="ECO:0000256" key="2">
    <source>
        <dbReference type="ARBA" id="ARBA00022573"/>
    </source>
</evidence>
<dbReference type="CDD" id="cd11644">
    <property type="entry name" value="Precorrin-6Y-MT"/>
    <property type="match status" value="1"/>
</dbReference>
<dbReference type="NCBIfam" id="TIGR02467">
    <property type="entry name" value="CbiE"/>
    <property type="match status" value="1"/>
</dbReference>
<dbReference type="Gene3D" id="3.30.950.10">
    <property type="entry name" value="Methyltransferase, Cobalt-precorrin-4 Transmethylase, Domain 2"/>
    <property type="match status" value="1"/>
</dbReference>
<organism evidence="7 8">
    <name type="scientific">Methanococcus maripaludis</name>
    <name type="common">Methanococcus deltae</name>
    <dbReference type="NCBI Taxonomy" id="39152"/>
    <lineage>
        <taxon>Archaea</taxon>
        <taxon>Methanobacteriati</taxon>
        <taxon>Methanobacteriota</taxon>
        <taxon>Methanomada group</taxon>
        <taxon>Methanococci</taxon>
        <taxon>Methanococcales</taxon>
        <taxon>Methanococcaceae</taxon>
        <taxon>Methanococcus</taxon>
    </lineage>
</organism>
<dbReference type="GO" id="GO:0008276">
    <property type="term" value="F:protein methyltransferase activity"/>
    <property type="evidence" value="ECO:0007669"/>
    <property type="project" value="InterPro"/>
</dbReference>
<dbReference type="UniPathway" id="UPA00148"/>
<accession>A0A7J9NNS2</accession>
<comment type="caution">
    <text evidence="7">The sequence shown here is derived from an EMBL/GenBank/DDBJ whole genome shotgun (WGS) entry which is preliminary data.</text>
</comment>
<dbReference type="SUPFAM" id="SSF53790">
    <property type="entry name" value="Tetrapyrrole methylase"/>
    <property type="match status" value="1"/>
</dbReference>
<evidence type="ECO:0000256" key="3">
    <source>
        <dbReference type="ARBA" id="ARBA00022603"/>
    </source>
</evidence>
<proteinExistence type="predicted"/>
<dbReference type="EMBL" id="JACDUJ010000001">
    <property type="protein sequence ID" value="MBA2847124.1"/>
    <property type="molecule type" value="Genomic_DNA"/>
</dbReference>
<dbReference type="InterPro" id="IPR000878">
    <property type="entry name" value="4pyrrol_Mease"/>
</dbReference>
<evidence type="ECO:0000313" key="7">
    <source>
        <dbReference type="EMBL" id="MBA2847124.1"/>
    </source>
</evidence>
<dbReference type="InterPro" id="IPR012818">
    <property type="entry name" value="CbiE"/>
</dbReference>
<dbReference type="GO" id="GO:0009236">
    <property type="term" value="P:cobalamin biosynthetic process"/>
    <property type="evidence" value="ECO:0007669"/>
    <property type="project" value="UniProtKB-UniPathway"/>
</dbReference>
<dbReference type="EC" id="2.1.1.289" evidence="7"/>
<name>A0A7J9NNS2_METMI</name>
<dbReference type="Gene3D" id="3.40.1010.10">
    <property type="entry name" value="Cobalt-precorrin-4 Transmethylase, Domain 1"/>
    <property type="match status" value="1"/>
</dbReference>